<reference evidence="1" key="1">
    <citation type="submission" date="2010-06" db="EMBL/GenBank/DDBJ databases">
        <authorList>
            <person name="Muzny D."/>
            <person name="Qin X."/>
            <person name="Buhay C."/>
            <person name="Dugan-Rocha S."/>
            <person name="Ding Y."/>
            <person name="Chen G."/>
            <person name="Hawes A."/>
            <person name="Holder M."/>
            <person name="Jhangiani S."/>
            <person name="Johnson A."/>
            <person name="Khan Z."/>
            <person name="Li Z."/>
            <person name="Liu W."/>
            <person name="Liu X."/>
            <person name="Perez L."/>
            <person name="Shen H."/>
            <person name="Wang Q."/>
            <person name="Watt J."/>
            <person name="Xi L."/>
            <person name="Xin Y."/>
            <person name="Zhou J."/>
            <person name="Deng J."/>
            <person name="Jiang H."/>
            <person name="Liu Y."/>
            <person name="Qu J."/>
            <person name="Song X.-Z."/>
            <person name="Zhang L."/>
            <person name="Villasana D."/>
            <person name="Johnson A."/>
            <person name="Liu J."/>
            <person name="Liyanage D."/>
            <person name="Lorensuhewa L."/>
            <person name="Robinson T."/>
            <person name="Song A."/>
            <person name="Song B.-B."/>
            <person name="Dinh H."/>
            <person name="Thornton R."/>
            <person name="Coyle M."/>
            <person name="Francisco L."/>
            <person name="Jackson L."/>
            <person name="Javaid M."/>
            <person name="Korchina V."/>
            <person name="Kovar C."/>
            <person name="Mata R."/>
            <person name="Mathew T."/>
            <person name="Ngo R."/>
            <person name="Nguyen L."/>
            <person name="Nguyen N."/>
            <person name="Okwuonu G."/>
            <person name="Ongeri F."/>
            <person name="Pham C."/>
            <person name="Simmons D."/>
            <person name="Wilczek-Boney K."/>
            <person name="Hale W."/>
            <person name="Jakkamsetti A."/>
            <person name="Pham P."/>
            <person name="Ruth R."/>
            <person name="San Lucas F."/>
            <person name="Warren J."/>
            <person name="Zhang J."/>
            <person name="Zhao Z."/>
            <person name="Zhou C."/>
            <person name="Zhu D."/>
            <person name="Lee S."/>
            <person name="Bess C."/>
            <person name="Blankenburg K."/>
            <person name="Forbes L."/>
            <person name="Fu Q."/>
            <person name="Gubbala S."/>
            <person name="Hirani K."/>
            <person name="Jayaseelan J.C."/>
            <person name="Lara F."/>
            <person name="Munidasa M."/>
            <person name="Palculict T."/>
            <person name="Patil S."/>
            <person name="Pu L.-L."/>
            <person name="Saada N."/>
            <person name="Tang L."/>
            <person name="Weissenberger G."/>
            <person name="Zhu Y."/>
            <person name="Hemphill L."/>
            <person name="Shang Y."/>
            <person name="Youmans B."/>
            <person name="Ayvaz T."/>
            <person name="Ross M."/>
            <person name="Santibanez J."/>
            <person name="Aqrawi P."/>
            <person name="Gross S."/>
            <person name="Joshi V."/>
            <person name="Fowler G."/>
            <person name="Nazareth L."/>
            <person name="Reid J."/>
            <person name="Worley K."/>
            <person name="Petrosino J."/>
            <person name="Highlander S."/>
            <person name="Gibbs R."/>
        </authorList>
    </citation>
    <scope>NUCLEOTIDE SEQUENCE [LARGE SCALE GENOMIC DNA]</scope>
    <source>
        <strain evidence="1">DSM 20601</strain>
    </source>
</reference>
<dbReference type="EMBL" id="ACCR02000005">
    <property type="protein sequence ID" value="EFI83438.1"/>
    <property type="molecule type" value="Genomic_DNA"/>
</dbReference>
<dbReference type="Pfam" id="PF08863">
    <property type="entry name" value="YolD"/>
    <property type="match status" value="1"/>
</dbReference>
<dbReference type="RefSeq" id="WP_003755405.1">
    <property type="nucleotide sequence ID" value="NZ_GL538352.1"/>
</dbReference>
<comment type="caution">
    <text evidence="1">The sequence shown here is derived from an EMBL/GenBank/DDBJ whole genome shotgun (WGS) entry which is preliminary data.</text>
</comment>
<gene>
    <name evidence="1" type="ORF">HMPREF0556_12123</name>
</gene>
<name>D7UYM1_LISGR</name>
<sequence length="142" mass="16682">MEDIFNLSSQDTYTDRGMLKYNGFILKEHRDTLKEFERLYALVDKPVIDEQAMQENLQALKEAHADNRGVTVKVFQEANLRDYLTVTDRDSVLLRDYEGMGEILTLEWAVPVYFETDSQMVQFELPVEVMERIAFDDILEVY</sequence>
<evidence type="ECO:0000313" key="1">
    <source>
        <dbReference type="EMBL" id="EFI83438.1"/>
    </source>
</evidence>
<accession>D7UYM1</accession>
<proteinExistence type="predicted"/>
<evidence type="ECO:0000313" key="2">
    <source>
        <dbReference type="Proteomes" id="UP000010119"/>
    </source>
</evidence>
<protein>
    <recommendedName>
        <fullName evidence="3">YolD-like protein</fullName>
    </recommendedName>
</protein>
<dbReference type="InterPro" id="IPR014962">
    <property type="entry name" value="YolD"/>
</dbReference>
<organism evidence="1 2">
    <name type="scientific">Listeria grayi DSM 20601</name>
    <dbReference type="NCBI Taxonomy" id="525367"/>
    <lineage>
        <taxon>Bacteria</taxon>
        <taxon>Bacillati</taxon>
        <taxon>Bacillota</taxon>
        <taxon>Bacilli</taxon>
        <taxon>Bacillales</taxon>
        <taxon>Listeriaceae</taxon>
        <taxon>Listeria</taxon>
    </lineage>
</organism>
<dbReference type="AlphaFoldDB" id="D7UYM1"/>
<evidence type="ECO:0008006" key="3">
    <source>
        <dbReference type="Google" id="ProtNLM"/>
    </source>
</evidence>
<dbReference type="Proteomes" id="UP000010119">
    <property type="component" value="Unassembled WGS sequence"/>
</dbReference>
<keyword evidence="2" id="KW-1185">Reference proteome</keyword>
<dbReference type="HOGENOM" id="CLU_1813451_0_0_9"/>
<dbReference type="STRING" id="525367.HMPREF0556_12123"/>